<name>A0A5K3FVU3_MESCO</name>
<dbReference type="Pfam" id="PF23055">
    <property type="entry name" value="DUF7041"/>
    <property type="match status" value="1"/>
</dbReference>
<evidence type="ECO:0000256" key="1">
    <source>
        <dbReference type="SAM" id="MobiDB-lite"/>
    </source>
</evidence>
<dbReference type="AlphaFoldDB" id="A0A5K3FVU3"/>
<evidence type="ECO:0000313" key="3">
    <source>
        <dbReference type="WBParaSite" id="MCU_010492-RA"/>
    </source>
</evidence>
<reference evidence="3" key="1">
    <citation type="submission" date="2019-11" db="UniProtKB">
        <authorList>
            <consortium name="WormBaseParasite"/>
        </authorList>
    </citation>
    <scope>IDENTIFICATION</scope>
</reference>
<dbReference type="PANTHER" id="PTHR33327:SF3">
    <property type="entry name" value="RNA-DIRECTED DNA POLYMERASE"/>
    <property type="match status" value="1"/>
</dbReference>
<sequence>MYSYVVSQIPNYVANQVIDLLEPIPTENPYEKLKNTIIARMTKLHERRLCNQLSKVKLGNRSPSQLLCEMRQMVGRCKIENATLRHMWIRCLPSKVIDLLAVQSPEKPLDEMAQIADVLYDFLYGGPSQQTTKSRAEESQSEMKEPMSKFLQYLEEMFKGHLRQRACSSHPEKPGKLCWYHRCHGDRARLCKAPCSQYEAFKSLVANGSFSSRGNGTGPAPSFKSRRASSASRNGKVLRSMVRFAES</sequence>
<protein>
    <recommendedName>
        <fullName evidence="2">DUF7041 domain-containing protein</fullName>
    </recommendedName>
</protein>
<organism evidence="3">
    <name type="scientific">Mesocestoides corti</name>
    <name type="common">Flatworm</name>
    <dbReference type="NCBI Taxonomy" id="53468"/>
    <lineage>
        <taxon>Eukaryota</taxon>
        <taxon>Metazoa</taxon>
        <taxon>Spiralia</taxon>
        <taxon>Lophotrochozoa</taxon>
        <taxon>Platyhelminthes</taxon>
        <taxon>Cestoda</taxon>
        <taxon>Eucestoda</taxon>
        <taxon>Cyclophyllidea</taxon>
        <taxon>Mesocestoididae</taxon>
        <taxon>Mesocestoides</taxon>
    </lineage>
</organism>
<dbReference type="WBParaSite" id="MCU_010492-RA">
    <property type="protein sequence ID" value="MCU_010492-RA"/>
    <property type="gene ID" value="MCU_010492"/>
</dbReference>
<evidence type="ECO:0000259" key="2">
    <source>
        <dbReference type="Pfam" id="PF23055"/>
    </source>
</evidence>
<feature type="domain" description="DUF7041" evidence="2">
    <location>
        <begin position="1"/>
        <end position="52"/>
    </location>
</feature>
<dbReference type="InterPro" id="IPR055469">
    <property type="entry name" value="DUF7041"/>
</dbReference>
<proteinExistence type="predicted"/>
<dbReference type="PANTHER" id="PTHR33327">
    <property type="entry name" value="ENDONUCLEASE"/>
    <property type="match status" value="1"/>
</dbReference>
<accession>A0A5K3FVU3</accession>
<feature type="region of interest" description="Disordered" evidence="1">
    <location>
        <begin position="211"/>
        <end position="235"/>
    </location>
</feature>